<dbReference type="GO" id="GO:0016020">
    <property type="term" value="C:membrane"/>
    <property type="evidence" value="ECO:0007669"/>
    <property type="project" value="InterPro"/>
</dbReference>
<dbReference type="SUPFAM" id="SSF90112">
    <property type="entry name" value="Neurotransmitter-gated ion-channel transmembrane pore"/>
    <property type="match status" value="1"/>
</dbReference>
<gene>
    <name evidence="4" type="primary">Chrnb1</name>
    <name evidence="4" type="ORF">PIACAY_R15199</name>
</gene>
<evidence type="ECO:0000259" key="3">
    <source>
        <dbReference type="Pfam" id="PF02932"/>
    </source>
</evidence>
<feature type="region of interest" description="Disordered" evidence="1">
    <location>
        <begin position="1"/>
        <end position="20"/>
    </location>
</feature>
<proteinExistence type="predicted"/>
<feature type="compositionally biased region" description="Low complexity" evidence="1">
    <location>
        <begin position="10"/>
        <end position="20"/>
    </location>
</feature>
<feature type="non-terminal residue" evidence="4">
    <location>
        <position position="90"/>
    </location>
</feature>
<accession>A0A850WV78</accession>
<evidence type="ECO:0000256" key="1">
    <source>
        <dbReference type="SAM" id="MobiDB-lite"/>
    </source>
</evidence>
<dbReference type="GO" id="GO:0006811">
    <property type="term" value="P:monoatomic ion transport"/>
    <property type="evidence" value="ECO:0007669"/>
    <property type="project" value="InterPro"/>
</dbReference>
<dbReference type="AlphaFoldDB" id="A0A850WV78"/>
<evidence type="ECO:0000313" key="4">
    <source>
        <dbReference type="EMBL" id="NWH71945.1"/>
    </source>
</evidence>
<comment type="caution">
    <text evidence="4">The sequence shown here is derived from an EMBL/GenBank/DDBJ whole genome shotgun (WGS) entry which is preliminary data.</text>
</comment>
<reference evidence="4" key="1">
    <citation type="submission" date="2019-09" db="EMBL/GenBank/DDBJ databases">
        <title>Bird 10,000 Genomes (B10K) Project - Family phase.</title>
        <authorList>
            <person name="Zhang G."/>
        </authorList>
    </citation>
    <scope>NUCLEOTIDE SEQUENCE</scope>
    <source>
        <strain evidence="4">B10K-DU-008-47</strain>
        <tissue evidence="4">Mixed tissue sample</tissue>
    </source>
</reference>
<dbReference type="Gene3D" id="1.20.58.390">
    <property type="entry name" value="Neurotransmitter-gated ion-channel transmembrane domain"/>
    <property type="match status" value="1"/>
</dbReference>
<feature type="transmembrane region" description="Helical" evidence="2">
    <location>
        <begin position="59"/>
        <end position="81"/>
    </location>
</feature>
<dbReference type="Pfam" id="PF02932">
    <property type="entry name" value="Neur_chan_memb"/>
    <property type="match status" value="1"/>
</dbReference>
<sequence>GAPHDPSNPPLVSTTPPLPPELRAAARAVTTIARSLRLRQHQEQQQQRWQAAALALDRLFLAAFVALTGACALGTGLDAALHRPPPQPFP</sequence>
<dbReference type="InterPro" id="IPR038050">
    <property type="entry name" value="Neuro_actylchol_rec"/>
</dbReference>
<protein>
    <submittedName>
        <fullName evidence="4">ACHB protein</fullName>
    </submittedName>
</protein>
<feature type="non-terminal residue" evidence="4">
    <location>
        <position position="1"/>
    </location>
</feature>
<name>A0A850WV78_PIACA</name>
<keyword evidence="2" id="KW-0472">Membrane</keyword>
<dbReference type="Proteomes" id="UP000653271">
    <property type="component" value="Unassembled WGS sequence"/>
</dbReference>
<keyword evidence="2" id="KW-0812">Transmembrane</keyword>
<dbReference type="EMBL" id="WAAB01005453">
    <property type="protein sequence ID" value="NWH71945.1"/>
    <property type="molecule type" value="Genomic_DNA"/>
</dbReference>
<keyword evidence="5" id="KW-1185">Reference proteome</keyword>
<keyword evidence="2" id="KW-1133">Transmembrane helix</keyword>
<organism evidence="4 5">
    <name type="scientific">Piaya cayana</name>
    <name type="common">Common squirrel cuckoo</name>
    <dbReference type="NCBI Taxonomy" id="33601"/>
    <lineage>
        <taxon>Eukaryota</taxon>
        <taxon>Metazoa</taxon>
        <taxon>Chordata</taxon>
        <taxon>Craniata</taxon>
        <taxon>Vertebrata</taxon>
        <taxon>Euteleostomi</taxon>
        <taxon>Archelosauria</taxon>
        <taxon>Archosauria</taxon>
        <taxon>Dinosauria</taxon>
        <taxon>Saurischia</taxon>
        <taxon>Theropoda</taxon>
        <taxon>Coelurosauria</taxon>
        <taxon>Aves</taxon>
        <taxon>Neognathae</taxon>
        <taxon>Neoaves</taxon>
        <taxon>Otidimorphae</taxon>
        <taxon>Cuculiformes</taxon>
        <taxon>Coccyzidae</taxon>
        <taxon>Piaya</taxon>
    </lineage>
</organism>
<feature type="domain" description="Neurotransmitter-gated ion-channel transmembrane" evidence="3">
    <location>
        <begin position="16"/>
        <end position="73"/>
    </location>
</feature>
<evidence type="ECO:0000313" key="5">
    <source>
        <dbReference type="Proteomes" id="UP000653271"/>
    </source>
</evidence>
<dbReference type="InterPro" id="IPR036719">
    <property type="entry name" value="Neuro-gated_channel_TM_sf"/>
</dbReference>
<dbReference type="InterPro" id="IPR006029">
    <property type="entry name" value="Neurotrans-gated_channel_TM"/>
</dbReference>
<evidence type="ECO:0000256" key="2">
    <source>
        <dbReference type="SAM" id="Phobius"/>
    </source>
</evidence>